<accession>A0ABV4KEZ4</accession>
<dbReference type="RefSeq" id="WP_371569932.1">
    <property type="nucleotide sequence ID" value="NZ_JASMRN010000006.1"/>
</dbReference>
<reference evidence="2 3" key="1">
    <citation type="submission" date="2023-05" db="EMBL/GenBank/DDBJ databases">
        <title>Adaptations of aquatic viruses from atmosphere-close ecosystems of the Central Arctic Ocean.</title>
        <authorList>
            <person name="Rahlff J."/>
            <person name="Holmfeldt K."/>
        </authorList>
    </citation>
    <scope>NUCLEOTIDE SEQUENCE [LARGE SCALE GENOMIC DNA]</scope>
    <source>
        <strain evidence="2 3">Arc14</strain>
    </source>
</reference>
<comment type="caution">
    <text evidence="2">The sequence shown here is derived from an EMBL/GenBank/DDBJ whole genome shotgun (WGS) entry which is preliminary data.</text>
</comment>
<dbReference type="Proteomes" id="UP001568894">
    <property type="component" value="Unassembled WGS sequence"/>
</dbReference>
<organism evidence="2 3">
    <name type="scientific">Flavobacterium frigidarium</name>
    <dbReference type="NCBI Taxonomy" id="99286"/>
    <lineage>
        <taxon>Bacteria</taxon>
        <taxon>Pseudomonadati</taxon>
        <taxon>Bacteroidota</taxon>
        <taxon>Flavobacteriia</taxon>
        <taxon>Flavobacteriales</taxon>
        <taxon>Flavobacteriaceae</taxon>
        <taxon>Flavobacterium</taxon>
    </lineage>
</organism>
<evidence type="ECO:0000256" key="1">
    <source>
        <dbReference type="SAM" id="Phobius"/>
    </source>
</evidence>
<evidence type="ECO:0000313" key="3">
    <source>
        <dbReference type="Proteomes" id="UP001568894"/>
    </source>
</evidence>
<name>A0ABV4KEZ4_9FLAO</name>
<keyword evidence="1" id="KW-1133">Transmembrane helix</keyword>
<proteinExistence type="predicted"/>
<feature type="transmembrane region" description="Helical" evidence="1">
    <location>
        <begin position="131"/>
        <end position="164"/>
    </location>
</feature>
<protein>
    <submittedName>
        <fullName evidence="2">Uncharacterized protein</fullName>
    </submittedName>
</protein>
<evidence type="ECO:0000313" key="2">
    <source>
        <dbReference type="EMBL" id="MEZ7515492.1"/>
    </source>
</evidence>
<dbReference type="EMBL" id="JASMRN010000006">
    <property type="protein sequence ID" value="MEZ7515492.1"/>
    <property type="molecule type" value="Genomic_DNA"/>
</dbReference>
<gene>
    <name evidence="2" type="ORF">QO192_09400</name>
</gene>
<sequence length="165" mass="19040">MQTNIKWQKSIFSSQYQLFSNHQDVGFLSHNMSSLIAKSNFKNNNFSFITNGFWSRETKMCDVDSATEIGNIIYYDSLTKAAISFQGDSYTFEYIDKMRDNWQVTNESGVKIAYSGSFRKGSIQGNTSEPLMLIVGLFIANLFWQKTITAIFAILIVVQLFYFFW</sequence>
<keyword evidence="3" id="KW-1185">Reference proteome</keyword>
<keyword evidence="1" id="KW-0812">Transmembrane</keyword>
<keyword evidence="1" id="KW-0472">Membrane</keyword>